<dbReference type="OrthoDB" id="9178559at2"/>
<gene>
    <name evidence="2" type="ordered locus">Lcho_0554</name>
</gene>
<organism evidence="2 3">
    <name type="scientific">Leptothrix cholodnii (strain ATCC 51168 / LMG 8142 / SP-6)</name>
    <name type="common">Leptothrix discophora (strain SP-6)</name>
    <dbReference type="NCBI Taxonomy" id="395495"/>
    <lineage>
        <taxon>Bacteria</taxon>
        <taxon>Pseudomonadati</taxon>
        <taxon>Pseudomonadota</taxon>
        <taxon>Betaproteobacteria</taxon>
        <taxon>Burkholderiales</taxon>
        <taxon>Sphaerotilaceae</taxon>
        <taxon>Leptothrix</taxon>
    </lineage>
</organism>
<dbReference type="KEGG" id="lch:Lcho_0554"/>
<name>B1XYU5_LEPCP</name>
<dbReference type="RefSeq" id="WP_012345591.1">
    <property type="nucleotide sequence ID" value="NC_010524.1"/>
</dbReference>
<dbReference type="SUPFAM" id="SSF55729">
    <property type="entry name" value="Acyl-CoA N-acyltransferases (Nat)"/>
    <property type="match status" value="1"/>
</dbReference>
<dbReference type="GO" id="GO:0016747">
    <property type="term" value="F:acyltransferase activity, transferring groups other than amino-acyl groups"/>
    <property type="evidence" value="ECO:0007669"/>
    <property type="project" value="InterPro"/>
</dbReference>
<feature type="domain" description="N-acetyltransferase" evidence="1">
    <location>
        <begin position="26"/>
        <end position="182"/>
    </location>
</feature>
<dbReference type="HOGENOM" id="CLU_091349_0_0_4"/>
<keyword evidence="2" id="KW-0808">Transferase</keyword>
<dbReference type="eggNOG" id="COG1670">
    <property type="taxonomic scope" value="Bacteria"/>
</dbReference>
<dbReference type="PROSITE" id="PS51186">
    <property type="entry name" value="GNAT"/>
    <property type="match status" value="1"/>
</dbReference>
<sequence>MKLSPTPSSTGSAVNPRPRSRVWRWLPIRRLSQRHRMRVLRHLLSLSERDRYLRFGYPASDERIEKYVETLDFQRSELFGIFDRRLELVAISQLAYAEPVEGDTNGAMVEFAVSVRSHARGRGYGDRLFSHALRHARNRSIDRLMIHALSENTAMLRIARKAGAEVRREGSESEAWLQLPPHSLASRVEELVADRVSALNYRVKLHARQVGWVLAVVNEIKHQISRRRHVASQ</sequence>
<dbReference type="EMBL" id="CP001013">
    <property type="protein sequence ID" value="ACB32829.1"/>
    <property type="molecule type" value="Genomic_DNA"/>
</dbReference>
<dbReference type="CDD" id="cd04301">
    <property type="entry name" value="NAT_SF"/>
    <property type="match status" value="1"/>
</dbReference>
<dbReference type="Gene3D" id="3.40.630.30">
    <property type="match status" value="1"/>
</dbReference>
<accession>B1XYU5</accession>
<dbReference type="Proteomes" id="UP000001693">
    <property type="component" value="Chromosome"/>
</dbReference>
<evidence type="ECO:0000259" key="1">
    <source>
        <dbReference type="PROSITE" id="PS51186"/>
    </source>
</evidence>
<dbReference type="AlphaFoldDB" id="B1XYU5"/>
<dbReference type="InterPro" id="IPR016181">
    <property type="entry name" value="Acyl_CoA_acyltransferase"/>
</dbReference>
<evidence type="ECO:0000313" key="3">
    <source>
        <dbReference type="Proteomes" id="UP000001693"/>
    </source>
</evidence>
<protein>
    <submittedName>
        <fullName evidence="2">GCN5-related N-acetyltransferase</fullName>
    </submittedName>
</protein>
<proteinExistence type="predicted"/>
<dbReference type="Pfam" id="PF13302">
    <property type="entry name" value="Acetyltransf_3"/>
    <property type="match status" value="1"/>
</dbReference>
<dbReference type="STRING" id="395495.Lcho_0554"/>
<reference evidence="2 3" key="1">
    <citation type="submission" date="2008-03" db="EMBL/GenBank/DDBJ databases">
        <title>Complete sequence of Leptothrix cholodnii SP-6.</title>
        <authorList>
            <consortium name="US DOE Joint Genome Institute"/>
            <person name="Copeland A."/>
            <person name="Lucas S."/>
            <person name="Lapidus A."/>
            <person name="Glavina del Rio T."/>
            <person name="Dalin E."/>
            <person name="Tice H."/>
            <person name="Bruce D."/>
            <person name="Goodwin L."/>
            <person name="Pitluck S."/>
            <person name="Chertkov O."/>
            <person name="Brettin T."/>
            <person name="Detter J.C."/>
            <person name="Han C."/>
            <person name="Kuske C.R."/>
            <person name="Schmutz J."/>
            <person name="Larimer F."/>
            <person name="Land M."/>
            <person name="Hauser L."/>
            <person name="Kyrpides N."/>
            <person name="Lykidis A."/>
            <person name="Emerson D."/>
            <person name="Richardson P."/>
        </authorList>
    </citation>
    <scope>NUCLEOTIDE SEQUENCE [LARGE SCALE GENOMIC DNA]</scope>
    <source>
        <strain evidence="3">ATCC 51168 / LMG 8142 / SP-6</strain>
    </source>
</reference>
<keyword evidence="3" id="KW-1185">Reference proteome</keyword>
<evidence type="ECO:0000313" key="2">
    <source>
        <dbReference type="EMBL" id="ACB32829.1"/>
    </source>
</evidence>
<dbReference type="InterPro" id="IPR000182">
    <property type="entry name" value="GNAT_dom"/>
</dbReference>